<protein>
    <submittedName>
        <fullName evidence="2">Uncharacterized protein</fullName>
    </submittedName>
</protein>
<keyword evidence="1" id="KW-0812">Transmembrane</keyword>
<accession>A0A6A4GAM6</accession>
<keyword evidence="1" id="KW-1133">Transmembrane helix</keyword>
<sequence>MNPIVTSIANAARIVYIPSSVGVSLWLLRRAKLGREEMLPLSNTNDTQAVLGRIISESSSNPNPATSKWAPVGLLYTLLAVVIFGKCLLVLGIPKKNWGYFLRPYQTITFCLENWLFHLRTRCSLWSRCS</sequence>
<dbReference type="EMBL" id="ML771409">
    <property type="protein sequence ID" value="KAE9382522.1"/>
    <property type="molecule type" value="Genomic_DNA"/>
</dbReference>
<dbReference type="Proteomes" id="UP000799118">
    <property type="component" value="Unassembled WGS sequence"/>
</dbReference>
<organism evidence="2 3">
    <name type="scientific">Gymnopus androsaceus JB14</name>
    <dbReference type="NCBI Taxonomy" id="1447944"/>
    <lineage>
        <taxon>Eukaryota</taxon>
        <taxon>Fungi</taxon>
        <taxon>Dikarya</taxon>
        <taxon>Basidiomycota</taxon>
        <taxon>Agaricomycotina</taxon>
        <taxon>Agaricomycetes</taxon>
        <taxon>Agaricomycetidae</taxon>
        <taxon>Agaricales</taxon>
        <taxon>Marasmiineae</taxon>
        <taxon>Omphalotaceae</taxon>
        <taxon>Gymnopus</taxon>
    </lineage>
</organism>
<dbReference type="AlphaFoldDB" id="A0A6A4GAM6"/>
<feature type="transmembrane region" description="Helical" evidence="1">
    <location>
        <begin position="69"/>
        <end position="93"/>
    </location>
</feature>
<name>A0A6A4GAM6_9AGAR</name>
<evidence type="ECO:0000313" key="3">
    <source>
        <dbReference type="Proteomes" id="UP000799118"/>
    </source>
</evidence>
<evidence type="ECO:0000256" key="1">
    <source>
        <dbReference type="SAM" id="Phobius"/>
    </source>
</evidence>
<proteinExistence type="predicted"/>
<gene>
    <name evidence="2" type="ORF">BT96DRAFT_930253</name>
</gene>
<keyword evidence="1" id="KW-0472">Membrane</keyword>
<reference evidence="2" key="1">
    <citation type="journal article" date="2019" name="Environ. Microbiol.">
        <title>Fungal ecological strategies reflected in gene transcription - a case study of two litter decomposers.</title>
        <authorList>
            <person name="Barbi F."/>
            <person name="Kohler A."/>
            <person name="Barry K."/>
            <person name="Baskaran P."/>
            <person name="Daum C."/>
            <person name="Fauchery L."/>
            <person name="Ihrmark K."/>
            <person name="Kuo A."/>
            <person name="LaButti K."/>
            <person name="Lipzen A."/>
            <person name="Morin E."/>
            <person name="Grigoriev I.V."/>
            <person name="Henrissat B."/>
            <person name="Lindahl B."/>
            <person name="Martin F."/>
        </authorList>
    </citation>
    <scope>NUCLEOTIDE SEQUENCE</scope>
    <source>
        <strain evidence="2">JB14</strain>
    </source>
</reference>
<keyword evidence="3" id="KW-1185">Reference proteome</keyword>
<evidence type="ECO:0000313" key="2">
    <source>
        <dbReference type="EMBL" id="KAE9382522.1"/>
    </source>
</evidence>